<dbReference type="Gene3D" id="3.40.50.300">
    <property type="entry name" value="P-loop containing nucleotide triphosphate hydrolases"/>
    <property type="match status" value="1"/>
</dbReference>
<dbReference type="OrthoDB" id="8450256at2"/>
<protein>
    <submittedName>
        <fullName evidence="1">Predicted NTPase (NACHT family)</fullName>
    </submittedName>
</protein>
<name>A0A3S4LZB2_CHRGE</name>
<dbReference type="AlphaFoldDB" id="A0A3S4LZB2"/>
<dbReference type="KEGG" id="cgle:NCTC11432_01281"/>
<evidence type="ECO:0000313" key="2">
    <source>
        <dbReference type="Proteomes" id="UP000279227"/>
    </source>
</evidence>
<proteinExistence type="predicted"/>
<reference evidence="1 2" key="1">
    <citation type="submission" date="2018-12" db="EMBL/GenBank/DDBJ databases">
        <authorList>
            <consortium name="Pathogen Informatics"/>
        </authorList>
    </citation>
    <scope>NUCLEOTIDE SEQUENCE [LARGE SCALE GENOMIC DNA]</scope>
    <source>
        <strain evidence="1 2">NCTC11432</strain>
    </source>
</reference>
<dbReference type="EMBL" id="LR134289">
    <property type="protein sequence ID" value="VEE05726.1"/>
    <property type="molecule type" value="Genomic_DNA"/>
</dbReference>
<gene>
    <name evidence="1" type="ORF">NCTC11432_01281</name>
</gene>
<sequence>MLNSTQIRVFVSCPGDVNDEKNIIKEVCKSLNHQLSIKDRGIFFEVLDFKDIVAPWGNRSQEEINFRFSGYDIYIGLLWMKYGTASGADDPATGKPYGSGTEEEFRLAVQKFKDGQKIAIYFFFKEPRKSTSIKETEDLLKVQKFKTEIQDSGWVHTFPDLADKTSFVNKIHQVLNDWVWEVEQKKRVEEKNEFFKENQVTTATAESIDFSNFIIGIVPYKKVIHRTLSPYDSNADSIDSFFDTSNRKTLAELAAEETRIVVLGGAGSGKSTELSNLVAHYSVPNSPFVPVFQKMNTYVNENIEDFLPRDWNKIPENICLVILDGLDEIEPVNFNTAVRKISSFSSKFPSIHIVISCRTNFYEFPSDISGGTLSDFDVYLFDDIDVKDIRTYAHEEYQINGGEFIKEAYNKGFKDLIIQPFFLQILLEKYKLNADLEISKADLLNEFIEKRFDFDQIHFNGTTNLKLQKNRVMELLRKVALTMEFMGKNYVSFDQLSQILPDPADLDLIRYSTTFKNFDDDPAVWGFEHNNIQEFLAASSLHEMSIEEIKETISFKGKIIKPSWVNTLFFLMSIIDDNKRKGLIEWILKIEPEILVKIEPDKIDPQIRFEIFKNIFNHYKKQGVWLRSNKFTAIELARFAPMESANEFLLKELLDKNNSRYTRLNALHLIDDQHLGAQENVKTKEALLSFILEETTDVHYFNAAAYALGTLGYANRAVIDELMKVYGKRNNQYIRSAMYRLIHKAQLESEYVDYLIQGLDISEQDKDRDKVNLLDEEMQLTEVFSANFGIEALKKILKYLSDDTNSRVLFRLDNREKVLKSIIDQSAELYNQYPDLYDLINKAYKHNIRLGDEKSLDILSSFFNKTETSLRIFKEIFGNSAILSYERAHLYKRLVNKDAIDYVIGLYKEHNLTNEDLLSFYKEVKWYGSQQIKEEFNYLEQQIRENSKVLDNVSEPTIVQQNNEWAQKNTDVFFSKELFKQELIHFFDQHNIEKLDWDLLYQHRKYDETDILNGPFELLADFTRGNNEVTVEQVLAFVEQTDKFEDYLFTSLKDKLTGDPNIELNEMQINQLADG</sequence>
<accession>A0A3S4LZB2</accession>
<dbReference type="RefSeq" id="WP_002978610.1">
    <property type="nucleotide sequence ID" value="NZ_CP068486.1"/>
</dbReference>
<organism evidence="1 2">
    <name type="scientific">Chryseobacterium gleum</name>
    <name type="common">Flavobacterium gleum</name>
    <dbReference type="NCBI Taxonomy" id="250"/>
    <lineage>
        <taxon>Bacteria</taxon>
        <taxon>Pseudomonadati</taxon>
        <taxon>Bacteroidota</taxon>
        <taxon>Flavobacteriia</taxon>
        <taxon>Flavobacteriales</taxon>
        <taxon>Weeksellaceae</taxon>
        <taxon>Chryseobacterium group</taxon>
        <taxon>Chryseobacterium</taxon>
    </lineage>
</organism>
<evidence type="ECO:0000313" key="1">
    <source>
        <dbReference type="EMBL" id="VEE05726.1"/>
    </source>
</evidence>
<dbReference type="STRING" id="525257.HMPREF0204_13193"/>
<dbReference type="SUPFAM" id="SSF52540">
    <property type="entry name" value="P-loop containing nucleoside triphosphate hydrolases"/>
    <property type="match status" value="1"/>
</dbReference>
<dbReference type="InterPro" id="IPR027417">
    <property type="entry name" value="P-loop_NTPase"/>
</dbReference>
<dbReference type="Proteomes" id="UP000279227">
    <property type="component" value="Chromosome"/>
</dbReference>
<dbReference type="GeneID" id="93021576"/>